<dbReference type="Proteomes" id="UP000030140">
    <property type="component" value="Unassembled WGS sequence"/>
</dbReference>
<dbReference type="RefSeq" id="WP_035326328.1">
    <property type="nucleotide sequence ID" value="NZ_CP015125.1"/>
</dbReference>
<dbReference type="EMBL" id="JSAQ01000001">
    <property type="protein sequence ID" value="KGO06973.1"/>
    <property type="molecule type" value="Genomic_DNA"/>
</dbReference>
<feature type="signal peptide" evidence="1">
    <location>
        <begin position="1"/>
        <end position="18"/>
    </location>
</feature>
<sequence>MKKILILITILISFSLSAQSTPEQMIEDFFSDYQSKGVGQAIDNIYGSNPWINSQTDAIINLKNKMSDLTEEYIGKFHGRDLITKKEFSDKYVIYTYLVRYDRQPVRFTFEFYKPSNEWRIHSFKYNGDKFESELEELTRIYNLDLENKN</sequence>
<gene>
    <name evidence="2" type="ORF">NV36_09070</name>
</gene>
<evidence type="ECO:0000256" key="1">
    <source>
        <dbReference type="SAM" id="SignalP"/>
    </source>
</evidence>
<feature type="chain" id="PRO_5001987332" description="DUF3887 domain-containing protein" evidence="1">
    <location>
        <begin position="19"/>
        <end position="150"/>
    </location>
</feature>
<keyword evidence="1" id="KW-0732">Signal</keyword>
<accession>A0A0A2GWR5</accession>
<evidence type="ECO:0000313" key="3">
    <source>
        <dbReference type="Proteomes" id="UP000030140"/>
    </source>
</evidence>
<keyword evidence="3" id="KW-1185">Reference proteome</keyword>
<dbReference type="OrthoDB" id="1367364at2"/>
<name>A0A0A2GWR5_9FLAO</name>
<dbReference type="AlphaFoldDB" id="A0A0A2GWR5"/>
<organism evidence="2 3">
    <name type="scientific">Dokdonia donghaensis DSW-1</name>
    <dbReference type="NCBI Taxonomy" id="1300343"/>
    <lineage>
        <taxon>Bacteria</taxon>
        <taxon>Pseudomonadati</taxon>
        <taxon>Bacteroidota</taxon>
        <taxon>Flavobacteriia</taxon>
        <taxon>Flavobacteriales</taxon>
        <taxon>Flavobacteriaceae</taxon>
        <taxon>Dokdonia</taxon>
    </lineage>
</organism>
<proteinExistence type="predicted"/>
<evidence type="ECO:0000313" key="2">
    <source>
        <dbReference type="EMBL" id="KGO06973.1"/>
    </source>
</evidence>
<dbReference type="PATRIC" id="fig|1300343.5.peg.694"/>
<comment type="caution">
    <text evidence="2">The sequence shown here is derived from an EMBL/GenBank/DDBJ whole genome shotgun (WGS) entry which is preliminary data.</text>
</comment>
<protein>
    <recommendedName>
        <fullName evidence="4">DUF3887 domain-containing protein</fullName>
    </recommendedName>
</protein>
<dbReference type="KEGG" id="ddo:I597_0684"/>
<evidence type="ECO:0008006" key="4">
    <source>
        <dbReference type="Google" id="ProtNLM"/>
    </source>
</evidence>
<reference evidence="2 3" key="1">
    <citation type="submission" date="2014-10" db="EMBL/GenBank/DDBJ databases">
        <title>Draft genome sequence of the proteorhodopsin-containing marine bacterium Dokdonia donghaensis.</title>
        <authorList>
            <person name="Gomez-Consarnau L."/>
            <person name="Gonzalez J.M."/>
            <person name="Riedel T."/>
            <person name="Jaenicke S."/>
            <person name="Wagner-Doebler I."/>
            <person name="Fuhrman J.A."/>
        </authorList>
    </citation>
    <scope>NUCLEOTIDE SEQUENCE [LARGE SCALE GENOMIC DNA]</scope>
    <source>
        <strain evidence="2 3">DSW-1</strain>
    </source>
</reference>